<evidence type="ECO:0000256" key="7">
    <source>
        <dbReference type="ARBA" id="ARBA00023136"/>
    </source>
</evidence>
<keyword evidence="2" id="KW-1003">Cell membrane</keyword>
<proteinExistence type="predicted"/>
<feature type="transmembrane region" description="Helical" evidence="8">
    <location>
        <begin position="374"/>
        <end position="392"/>
    </location>
</feature>
<feature type="domain" description="Glycosyltransferase RgtA/B/C/D-like" evidence="9">
    <location>
        <begin position="114"/>
        <end position="282"/>
    </location>
</feature>
<evidence type="ECO:0000256" key="6">
    <source>
        <dbReference type="ARBA" id="ARBA00022989"/>
    </source>
</evidence>
<comment type="subcellular location">
    <subcellularLocation>
        <location evidence="1">Cell membrane</location>
        <topology evidence="1">Multi-pass membrane protein</topology>
    </subcellularLocation>
</comment>
<sequence length="605" mass="65929">MRIVLGEQHAFTLVLLGSVEGLTAIMSAQMNLAISLTDDEVERPEQQALWLRIVGRDWVAPIVLILVCVFLYQPGLPVVPPLDRDEARFAQASKQMMETGNYVSIYYQDVARNKKPIGIYWAQAGAAKLLGYNEQAPIWVYRLPSAIGAIAAVLLTYWAGRAFFREQQAFLAALFVALALVLNAEAHLATADAALLACVMLAQGALARVWLAQQNRALWGSALLFWLGLALGTLIKGPIILMVCGLTVLSLCLWEKKVSWLRGLAPIVGPLLFLALVSPWLIAIYIETDGVFFSDALGGDFWAKVAVGRESHGAPPLTHLLVSFIAFWPIPPFLVAAFPVLKREWNTHSYRFFLCWLVPSWVIFEMVLTKLPHYTLPMMPAVALLTAGAVMSGGTKQSSAYWRYASAILLLLVPLSIFIAVLVGPFLLDLWPSPPGFMLCGFAIVAAVSGARRLIEGKLLSALPATIVSALMMFAGFWVFASPALTTIWISGRLVEAIEQIPGCEQKEVAITGFYEPSFVFLQGTQTKLLGAVDAARFLAGEERQTVTSEGTCRVVLVEKRQLDRFDAEVHQLGMTASEVSSVSGLNINGGKALLIHIFSAGGAQ</sequence>
<dbReference type="PANTHER" id="PTHR33908:SF3">
    <property type="entry name" value="UNDECAPRENYL PHOSPHATE-ALPHA-4-AMINO-4-DEOXY-L-ARABINOSE ARABINOSYL TRANSFERASE"/>
    <property type="match status" value="1"/>
</dbReference>
<keyword evidence="6 8" id="KW-1133">Transmembrane helix</keyword>
<gene>
    <name evidence="10" type="ORF">GCM10007094_27330</name>
</gene>
<accession>A0ABQ3EGR1</accession>
<dbReference type="GO" id="GO:0016740">
    <property type="term" value="F:transferase activity"/>
    <property type="evidence" value="ECO:0007669"/>
    <property type="project" value="UniProtKB-KW"/>
</dbReference>
<feature type="transmembrane region" description="Helical" evidence="8">
    <location>
        <begin position="223"/>
        <end position="252"/>
    </location>
</feature>
<evidence type="ECO:0000256" key="5">
    <source>
        <dbReference type="ARBA" id="ARBA00022692"/>
    </source>
</evidence>
<dbReference type="InterPro" id="IPR050297">
    <property type="entry name" value="LipidA_mod_glycosyltrf_83"/>
</dbReference>
<keyword evidence="4 10" id="KW-0808">Transferase</keyword>
<evidence type="ECO:0000259" key="9">
    <source>
        <dbReference type="Pfam" id="PF13231"/>
    </source>
</evidence>
<evidence type="ECO:0000313" key="10">
    <source>
        <dbReference type="EMBL" id="GHB36234.1"/>
    </source>
</evidence>
<organism evidence="10 11">
    <name type="scientific">Pseudovibrio japonicus</name>
    <dbReference type="NCBI Taxonomy" id="366534"/>
    <lineage>
        <taxon>Bacteria</taxon>
        <taxon>Pseudomonadati</taxon>
        <taxon>Pseudomonadota</taxon>
        <taxon>Alphaproteobacteria</taxon>
        <taxon>Hyphomicrobiales</taxon>
        <taxon>Stappiaceae</taxon>
        <taxon>Pseudovibrio</taxon>
    </lineage>
</organism>
<protein>
    <submittedName>
        <fullName evidence="10">Glycosyl transferase</fullName>
    </submittedName>
</protein>
<feature type="transmembrane region" description="Helical" evidence="8">
    <location>
        <begin position="169"/>
        <end position="186"/>
    </location>
</feature>
<evidence type="ECO:0000256" key="4">
    <source>
        <dbReference type="ARBA" id="ARBA00022679"/>
    </source>
</evidence>
<dbReference type="InterPro" id="IPR038731">
    <property type="entry name" value="RgtA/B/C-like"/>
</dbReference>
<evidence type="ECO:0000313" key="11">
    <source>
        <dbReference type="Proteomes" id="UP000637980"/>
    </source>
</evidence>
<feature type="transmembrane region" description="Helical" evidence="8">
    <location>
        <begin position="350"/>
        <end position="368"/>
    </location>
</feature>
<evidence type="ECO:0000256" key="1">
    <source>
        <dbReference type="ARBA" id="ARBA00004651"/>
    </source>
</evidence>
<keyword evidence="11" id="KW-1185">Reference proteome</keyword>
<feature type="transmembrane region" description="Helical" evidence="8">
    <location>
        <begin position="138"/>
        <end position="157"/>
    </location>
</feature>
<reference evidence="11" key="1">
    <citation type="journal article" date="2019" name="Int. J. Syst. Evol. Microbiol.">
        <title>The Global Catalogue of Microorganisms (GCM) 10K type strain sequencing project: providing services to taxonomists for standard genome sequencing and annotation.</title>
        <authorList>
            <consortium name="The Broad Institute Genomics Platform"/>
            <consortium name="The Broad Institute Genome Sequencing Center for Infectious Disease"/>
            <person name="Wu L."/>
            <person name="Ma J."/>
        </authorList>
    </citation>
    <scope>NUCLEOTIDE SEQUENCE [LARGE SCALE GENOMIC DNA]</scope>
    <source>
        <strain evidence="11">KCTC 12861</strain>
    </source>
</reference>
<keyword evidence="5 8" id="KW-0812">Transmembrane</keyword>
<dbReference type="Pfam" id="PF13231">
    <property type="entry name" value="PMT_2"/>
    <property type="match status" value="1"/>
</dbReference>
<keyword evidence="3" id="KW-0328">Glycosyltransferase</keyword>
<dbReference type="PANTHER" id="PTHR33908">
    <property type="entry name" value="MANNOSYLTRANSFERASE YKCB-RELATED"/>
    <property type="match status" value="1"/>
</dbReference>
<evidence type="ECO:0000256" key="3">
    <source>
        <dbReference type="ARBA" id="ARBA00022676"/>
    </source>
</evidence>
<name>A0ABQ3EGR1_9HYPH</name>
<feature type="transmembrane region" description="Helical" evidence="8">
    <location>
        <begin position="462"/>
        <end position="481"/>
    </location>
</feature>
<keyword evidence="7 8" id="KW-0472">Membrane</keyword>
<evidence type="ECO:0000256" key="8">
    <source>
        <dbReference type="SAM" id="Phobius"/>
    </source>
</evidence>
<feature type="transmembrane region" description="Helical" evidence="8">
    <location>
        <begin position="58"/>
        <end position="79"/>
    </location>
</feature>
<feature type="transmembrane region" description="Helical" evidence="8">
    <location>
        <begin position="404"/>
        <end position="428"/>
    </location>
</feature>
<dbReference type="EMBL" id="BMXE01000004">
    <property type="protein sequence ID" value="GHB36234.1"/>
    <property type="molecule type" value="Genomic_DNA"/>
</dbReference>
<comment type="caution">
    <text evidence="10">The sequence shown here is derived from an EMBL/GenBank/DDBJ whole genome shotgun (WGS) entry which is preliminary data.</text>
</comment>
<dbReference type="Proteomes" id="UP000637980">
    <property type="component" value="Unassembled WGS sequence"/>
</dbReference>
<feature type="transmembrane region" description="Helical" evidence="8">
    <location>
        <begin position="264"/>
        <end position="286"/>
    </location>
</feature>
<evidence type="ECO:0000256" key="2">
    <source>
        <dbReference type="ARBA" id="ARBA00022475"/>
    </source>
</evidence>
<feature type="transmembrane region" description="Helical" evidence="8">
    <location>
        <begin position="317"/>
        <end position="338"/>
    </location>
</feature>
<feature type="transmembrane region" description="Helical" evidence="8">
    <location>
        <begin position="434"/>
        <end position="455"/>
    </location>
</feature>